<keyword evidence="4" id="KW-1185">Reference proteome</keyword>
<protein>
    <submittedName>
        <fullName evidence="3">NAD(P)-dependent dehydrogenase (Short-subunit alcohol dehydrogenase family)</fullName>
    </submittedName>
</protein>
<dbReference type="FunFam" id="3.40.50.720:FF:000084">
    <property type="entry name" value="Short-chain dehydrogenase reductase"/>
    <property type="match status" value="1"/>
</dbReference>
<dbReference type="PANTHER" id="PTHR42760">
    <property type="entry name" value="SHORT-CHAIN DEHYDROGENASES/REDUCTASES FAMILY MEMBER"/>
    <property type="match status" value="1"/>
</dbReference>
<reference evidence="3 4" key="1">
    <citation type="submission" date="2020-07" db="EMBL/GenBank/DDBJ databases">
        <title>Sequencing the genomes of 1000 actinobacteria strains.</title>
        <authorList>
            <person name="Klenk H.-P."/>
        </authorList>
    </citation>
    <scope>NUCLEOTIDE SEQUENCE [LARGE SCALE GENOMIC DNA]</scope>
    <source>
        <strain evidence="3 4">DSM 29531</strain>
    </source>
</reference>
<dbReference type="PRINTS" id="PR00081">
    <property type="entry name" value="GDHRDH"/>
</dbReference>
<dbReference type="Pfam" id="PF13561">
    <property type="entry name" value="adh_short_C2"/>
    <property type="match status" value="1"/>
</dbReference>
<dbReference type="AlphaFoldDB" id="A0A853D7D9"/>
<dbReference type="InterPro" id="IPR020904">
    <property type="entry name" value="Sc_DH/Rdtase_CS"/>
</dbReference>
<comment type="similarity">
    <text evidence="1">Belongs to the short-chain dehydrogenases/reductases (SDR) family.</text>
</comment>
<evidence type="ECO:0000256" key="1">
    <source>
        <dbReference type="ARBA" id="ARBA00006484"/>
    </source>
</evidence>
<dbReference type="InterPro" id="IPR036291">
    <property type="entry name" value="NAD(P)-bd_dom_sf"/>
</dbReference>
<keyword evidence="2" id="KW-0560">Oxidoreductase</keyword>
<proteinExistence type="inferred from homology"/>
<comment type="caution">
    <text evidence="3">The sequence shown here is derived from an EMBL/GenBank/DDBJ whole genome shotgun (WGS) entry which is preliminary data.</text>
</comment>
<organism evidence="3 4">
    <name type="scientific">Allobranchiibius huperziae</name>
    <dbReference type="NCBI Taxonomy" id="1874116"/>
    <lineage>
        <taxon>Bacteria</taxon>
        <taxon>Bacillati</taxon>
        <taxon>Actinomycetota</taxon>
        <taxon>Actinomycetes</taxon>
        <taxon>Micrococcales</taxon>
        <taxon>Dermacoccaceae</taxon>
        <taxon>Allobranchiibius</taxon>
    </lineage>
</organism>
<dbReference type="GO" id="GO:0016616">
    <property type="term" value="F:oxidoreductase activity, acting on the CH-OH group of donors, NAD or NADP as acceptor"/>
    <property type="evidence" value="ECO:0007669"/>
    <property type="project" value="TreeGrafter"/>
</dbReference>
<dbReference type="RefSeq" id="WP_179478042.1">
    <property type="nucleotide sequence ID" value="NZ_JACCFW010000001.1"/>
</dbReference>
<evidence type="ECO:0000256" key="2">
    <source>
        <dbReference type="ARBA" id="ARBA00023002"/>
    </source>
</evidence>
<dbReference type="SUPFAM" id="SSF51735">
    <property type="entry name" value="NAD(P)-binding Rossmann-fold domains"/>
    <property type="match status" value="1"/>
</dbReference>
<accession>A0A853D7D9</accession>
<sequence length="262" mass="27911">MTSPFDLTGRTALVTGGNQGLGRAFVFALAAAGARVAFSGRREDANRLVAAEAARTGYELVPITADVTDDAQVDTMVAQAEDAFDGRIDVLVNNAGRCHHAPSSELTDDQWAGVFDLNVRAVWKTSTIVADVMRAHGSGSIVNVGSISGLIVNRPQFQAGYNASKAAVHHLTRSLAVEWASFGIRVNAIAPGYVQADGVPADRPELRRHWRPEFRQHWVDDAPQRRFALPEEIAPSAVFLASDAASFITGTVLVADGGYTAA</sequence>
<dbReference type="Gene3D" id="3.40.50.720">
    <property type="entry name" value="NAD(P)-binding Rossmann-like Domain"/>
    <property type="match status" value="1"/>
</dbReference>
<dbReference type="Proteomes" id="UP000571817">
    <property type="component" value="Unassembled WGS sequence"/>
</dbReference>
<dbReference type="EMBL" id="JACCFW010000001">
    <property type="protein sequence ID" value="NYJ73052.1"/>
    <property type="molecule type" value="Genomic_DNA"/>
</dbReference>
<dbReference type="PANTHER" id="PTHR42760:SF115">
    <property type="entry name" value="3-OXOACYL-[ACYL-CARRIER-PROTEIN] REDUCTASE FABG"/>
    <property type="match status" value="1"/>
</dbReference>
<gene>
    <name evidence="3" type="ORF">HNR15_000015</name>
</gene>
<dbReference type="PRINTS" id="PR00080">
    <property type="entry name" value="SDRFAMILY"/>
</dbReference>
<evidence type="ECO:0000313" key="3">
    <source>
        <dbReference type="EMBL" id="NYJ73052.1"/>
    </source>
</evidence>
<dbReference type="InterPro" id="IPR002347">
    <property type="entry name" value="SDR_fam"/>
</dbReference>
<name>A0A853D7D9_9MICO</name>
<dbReference type="PROSITE" id="PS00061">
    <property type="entry name" value="ADH_SHORT"/>
    <property type="match status" value="1"/>
</dbReference>
<evidence type="ECO:0000313" key="4">
    <source>
        <dbReference type="Proteomes" id="UP000571817"/>
    </source>
</evidence>